<protein>
    <submittedName>
        <fullName evidence="2">Uncharacterized protein</fullName>
    </submittedName>
</protein>
<dbReference type="EMBL" id="VSSQ01014801">
    <property type="protein sequence ID" value="MPM54440.1"/>
    <property type="molecule type" value="Genomic_DNA"/>
</dbReference>
<evidence type="ECO:0000313" key="2">
    <source>
        <dbReference type="EMBL" id="MPM54440.1"/>
    </source>
</evidence>
<feature type="region of interest" description="Disordered" evidence="1">
    <location>
        <begin position="1"/>
        <end position="89"/>
    </location>
</feature>
<evidence type="ECO:0000256" key="1">
    <source>
        <dbReference type="SAM" id="MobiDB-lite"/>
    </source>
</evidence>
<accession>A0A645AMV7</accession>
<proteinExistence type="predicted"/>
<comment type="caution">
    <text evidence="2">The sequence shown here is derived from an EMBL/GenBank/DDBJ whole genome shotgun (WGS) entry which is preliminary data.</text>
</comment>
<feature type="compositionally biased region" description="Basic and acidic residues" evidence="1">
    <location>
        <begin position="45"/>
        <end position="69"/>
    </location>
</feature>
<feature type="region of interest" description="Disordered" evidence="1">
    <location>
        <begin position="103"/>
        <end position="149"/>
    </location>
</feature>
<organism evidence="2">
    <name type="scientific">bioreactor metagenome</name>
    <dbReference type="NCBI Taxonomy" id="1076179"/>
    <lineage>
        <taxon>unclassified sequences</taxon>
        <taxon>metagenomes</taxon>
        <taxon>ecological metagenomes</taxon>
    </lineage>
</organism>
<sequence length="149" mass="16754">MSFEPAHAKVQQHGNDHQRPGGREDHAHVRNPDAPVDNAAQTAAAHERREHGGADGVHHRDADPSEHHGERQRKFHVEQAINPPHAHTPCRFLDAGVHLLKPQAGVADNGKQRVQRDADDDGQLTRSRHHHDDAQQRQGRDRLQKVRDP</sequence>
<reference evidence="2" key="1">
    <citation type="submission" date="2019-08" db="EMBL/GenBank/DDBJ databases">
        <authorList>
            <person name="Kucharzyk K."/>
            <person name="Murdoch R.W."/>
            <person name="Higgins S."/>
            <person name="Loffler F."/>
        </authorList>
    </citation>
    <scope>NUCLEOTIDE SEQUENCE</scope>
</reference>
<name>A0A645AMV7_9ZZZZ</name>
<dbReference type="AlphaFoldDB" id="A0A645AMV7"/>
<feature type="compositionally biased region" description="Basic and acidic residues" evidence="1">
    <location>
        <begin position="130"/>
        <end position="149"/>
    </location>
</feature>
<gene>
    <name evidence="2" type="ORF">SDC9_101218</name>
</gene>
<feature type="compositionally biased region" description="Basic and acidic residues" evidence="1">
    <location>
        <begin position="14"/>
        <end position="31"/>
    </location>
</feature>